<dbReference type="PATRIC" id="fig|1265861.3.peg.63"/>
<dbReference type="InterPro" id="IPR019533">
    <property type="entry name" value="Peptidase_S26"/>
</dbReference>
<keyword evidence="8" id="KW-0812">Transmembrane</keyword>
<accession>W7CZK5</accession>
<keyword evidence="6 8" id="KW-0378">Hydrolase</keyword>
<protein>
    <recommendedName>
        <fullName evidence="4 8">Signal peptidase I</fullName>
        <ecNumber evidence="4 8">3.4.21.89</ecNumber>
    </recommendedName>
</protein>
<dbReference type="AlphaFoldDB" id="W7CZK5"/>
<evidence type="ECO:0000256" key="8">
    <source>
        <dbReference type="RuleBase" id="RU003993"/>
    </source>
</evidence>
<dbReference type="PROSITE" id="PS00760">
    <property type="entry name" value="SPASE_I_2"/>
    <property type="match status" value="1"/>
</dbReference>
<evidence type="ECO:0000256" key="4">
    <source>
        <dbReference type="ARBA" id="ARBA00013208"/>
    </source>
</evidence>
<evidence type="ECO:0000256" key="2">
    <source>
        <dbReference type="ARBA" id="ARBA00004401"/>
    </source>
</evidence>
<dbReference type="PRINTS" id="PR00727">
    <property type="entry name" value="LEADERPTASE"/>
</dbReference>
<dbReference type="RefSeq" id="WP_051456753.1">
    <property type="nucleotide sequence ID" value="NZ_AODH01000001.1"/>
</dbReference>
<comment type="similarity">
    <text evidence="3 9">Belongs to the peptidase S26 family.</text>
</comment>
<dbReference type="GO" id="GO:0004252">
    <property type="term" value="F:serine-type endopeptidase activity"/>
    <property type="evidence" value="ECO:0007669"/>
    <property type="project" value="InterPro"/>
</dbReference>
<dbReference type="GO" id="GO:0006465">
    <property type="term" value="P:signal peptide processing"/>
    <property type="evidence" value="ECO:0007669"/>
    <property type="project" value="InterPro"/>
</dbReference>
<organism evidence="11 12">
    <name type="scientific">Brochothrix campestris FSL F6-1037</name>
    <dbReference type="NCBI Taxonomy" id="1265861"/>
    <lineage>
        <taxon>Bacteria</taxon>
        <taxon>Bacillati</taxon>
        <taxon>Bacillota</taxon>
        <taxon>Bacilli</taxon>
        <taxon>Bacillales</taxon>
        <taxon>Listeriaceae</taxon>
        <taxon>Brochothrix</taxon>
    </lineage>
</organism>
<dbReference type="InterPro" id="IPR019756">
    <property type="entry name" value="Pept_S26A_signal_pept_1_Ser-AS"/>
</dbReference>
<dbReference type="PROSITE" id="PS00761">
    <property type="entry name" value="SPASE_I_3"/>
    <property type="match status" value="1"/>
</dbReference>
<dbReference type="OrthoDB" id="9802919at2"/>
<evidence type="ECO:0000256" key="9">
    <source>
        <dbReference type="RuleBase" id="RU362042"/>
    </source>
</evidence>
<dbReference type="GO" id="GO:0005886">
    <property type="term" value="C:plasma membrane"/>
    <property type="evidence" value="ECO:0007669"/>
    <property type="project" value="UniProtKB-SubCell"/>
</dbReference>
<dbReference type="SUPFAM" id="SSF51306">
    <property type="entry name" value="LexA/Signal peptidase"/>
    <property type="match status" value="1"/>
</dbReference>
<feature type="active site" evidence="7">
    <location>
        <position position="43"/>
    </location>
</feature>
<comment type="caution">
    <text evidence="11">The sequence shown here is derived from an EMBL/GenBank/DDBJ whole genome shotgun (WGS) entry which is preliminary data.</text>
</comment>
<dbReference type="Pfam" id="PF10502">
    <property type="entry name" value="Peptidase_S26"/>
    <property type="match status" value="1"/>
</dbReference>
<keyword evidence="8" id="KW-1133">Transmembrane helix</keyword>
<keyword evidence="8" id="KW-0472">Membrane</keyword>
<dbReference type="Proteomes" id="UP000019243">
    <property type="component" value="Unassembled WGS sequence"/>
</dbReference>
<dbReference type="InterPro" id="IPR019758">
    <property type="entry name" value="Pept_S26A_signal_pept_1_CS"/>
</dbReference>
<dbReference type="PANTHER" id="PTHR43390:SF1">
    <property type="entry name" value="CHLOROPLAST PROCESSING PEPTIDASE"/>
    <property type="match status" value="1"/>
</dbReference>
<keyword evidence="5 8" id="KW-0645">Protease</keyword>
<sequence length="176" mass="20755">MKRLSRDSKYSIVRWLRLSLIALLICLILRFFMFIPVTIDGYSMMPTLKMGEVVLVNRLSDVKRFDTIVFNIEKQQYVKRVIGMPGDHLVYKNDQLYINGKLKAEPYLQQYREKLNENDTFMSDYDIVVDDNTYYVLGDNRDNSNDSRYFGTVTSDHIIGVAKYVYLPINHMRTIK</sequence>
<dbReference type="EC" id="3.4.21.89" evidence="4 8"/>
<dbReference type="CDD" id="cd06530">
    <property type="entry name" value="S26_SPase_I"/>
    <property type="match status" value="1"/>
</dbReference>
<feature type="active site" evidence="7">
    <location>
        <position position="79"/>
    </location>
</feature>
<comment type="subcellular location">
    <subcellularLocation>
        <location evidence="2">Cell membrane</location>
        <topology evidence="2">Single-pass type II membrane protein</topology>
    </subcellularLocation>
    <subcellularLocation>
        <location evidence="9">Membrane</location>
        <topology evidence="9">Single-pass type II membrane protein</topology>
    </subcellularLocation>
</comment>
<dbReference type="NCBIfam" id="TIGR02227">
    <property type="entry name" value="sigpep_I_bact"/>
    <property type="match status" value="1"/>
</dbReference>
<dbReference type="Gene3D" id="2.10.109.10">
    <property type="entry name" value="Umud Fragment, subunit A"/>
    <property type="match status" value="1"/>
</dbReference>
<evidence type="ECO:0000313" key="12">
    <source>
        <dbReference type="Proteomes" id="UP000019243"/>
    </source>
</evidence>
<evidence type="ECO:0000313" key="11">
    <source>
        <dbReference type="EMBL" id="EUJ42200.1"/>
    </source>
</evidence>
<dbReference type="PROSITE" id="PS00501">
    <property type="entry name" value="SPASE_I_1"/>
    <property type="match status" value="1"/>
</dbReference>
<comment type="catalytic activity">
    <reaction evidence="1 8">
        <text>Cleavage of hydrophobic, N-terminal signal or leader sequences from secreted and periplasmic proteins.</text>
        <dbReference type="EC" id="3.4.21.89"/>
    </reaction>
</comment>
<evidence type="ECO:0000256" key="7">
    <source>
        <dbReference type="PIRSR" id="PIRSR600223-1"/>
    </source>
</evidence>
<evidence type="ECO:0000256" key="5">
    <source>
        <dbReference type="ARBA" id="ARBA00022670"/>
    </source>
</evidence>
<name>W7CZK5_9LIST</name>
<feature type="transmembrane region" description="Helical" evidence="8">
    <location>
        <begin position="20"/>
        <end position="39"/>
    </location>
</feature>
<reference evidence="11 12" key="1">
    <citation type="submission" date="2012-12" db="EMBL/GenBank/DDBJ databases">
        <title>Novel taxa of Listeriaceae from agricultural environments in the United States.</title>
        <authorList>
            <person name="den Bakker H.C."/>
            <person name="Allred A."/>
            <person name="Warchocki S."/>
            <person name="Wright E.M."/>
            <person name="Burrell A."/>
            <person name="Nightingale K.K."/>
            <person name="Kephart D."/>
            <person name="Wiedmann M."/>
        </authorList>
    </citation>
    <scope>NUCLEOTIDE SEQUENCE [LARGE SCALE GENOMIC DNA]</scope>
    <source>
        <strain evidence="11 12">FSL F6-1037</strain>
    </source>
</reference>
<dbReference type="EMBL" id="AODH01000001">
    <property type="protein sequence ID" value="EUJ42200.1"/>
    <property type="molecule type" value="Genomic_DNA"/>
</dbReference>
<dbReference type="InterPro" id="IPR000223">
    <property type="entry name" value="Pept_S26A_signal_pept_1"/>
</dbReference>
<evidence type="ECO:0000256" key="3">
    <source>
        <dbReference type="ARBA" id="ARBA00009370"/>
    </source>
</evidence>
<evidence type="ECO:0000256" key="6">
    <source>
        <dbReference type="ARBA" id="ARBA00022801"/>
    </source>
</evidence>
<dbReference type="STRING" id="1265861.BCAMP_00335"/>
<dbReference type="InterPro" id="IPR036286">
    <property type="entry name" value="LexA/Signal_pep-like_sf"/>
</dbReference>
<dbReference type="PANTHER" id="PTHR43390">
    <property type="entry name" value="SIGNAL PEPTIDASE I"/>
    <property type="match status" value="1"/>
</dbReference>
<dbReference type="GO" id="GO:0009003">
    <property type="term" value="F:signal peptidase activity"/>
    <property type="evidence" value="ECO:0007669"/>
    <property type="project" value="UniProtKB-EC"/>
</dbReference>
<feature type="domain" description="Peptidase S26" evidence="10">
    <location>
        <begin position="13"/>
        <end position="166"/>
    </location>
</feature>
<proteinExistence type="inferred from homology"/>
<gene>
    <name evidence="11" type="ORF">BCAMP_00335</name>
</gene>
<keyword evidence="12" id="KW-1185">Reference proteome</keyword>
<evidence type="ECO:0000259" key="10">
    <source>
        <dbReference type="Pfam" id="PF10502"/>
    </source>
</evidence>
<dbReference type="InterPro" id="IPR019757">
    <property type="entry name" value="Pept_S26A_signal_pept_1_Lys-AS"/>
</dbReference>
<evidence type="ECO:0000256" key="1">
    <source>
        <dbReference type="ARBA" id="ARBA00000677"/>
    </source>
</evidence>